<dbReference type="PROSITE" id="PS00688">
    <property type="entry name" value="SIGMA54_INTERACT_3"/>
    <property type="match status" value="1"/>
</dbReference>
<dbReference type="RefSeq" id="WP_155301798.1">
    <property type="nucleotide sequence ID" value="NZ_AP021875.1"/>
</dbReference>
<keyword evidence="8" id="KW-1185">Reference proteome</keyword>
<dbReference type="InterPro" id="IPR027417">
    <property type="entry name" value="P-loop_NTPase"/>
</dbReference>
<gene>
    <name evidence="7" type="ORF">DSCW_00150</name>
</gene>
<name>A0A5K7YVB4_9BACT</name>
<evidence type="ECO:0000256" key="5">
    <source>
        <dbReference type="ARBA" id="ARBA00023163"/>
    </source>
</evidence>
<dbReference type="InterPro" id="IPR025943">
    <property type="entry name" value="Sigma_54_int_dom_ATP-bd_2"/>
</dbReference>
<keyword evidence="4" id="KW-0238">DNA-binding</keyword>
<accession>A0A5K7YVB4</accession>
<reference evidence="7 8" key="1">
    <citation type="submission" date="2019-11" db="EMBL/GenBank/DDBJ databases">
        <title>Comparative genomics of hydrocarbon-degrading Desulfosarcina strains.</title>
        <authorList>
            <person name="Watanabe M."/>
            <person name="Kojima H."/>
            <person name="Fukui M."/>
        </authorList>
    </citation>
    <scope>NUCLEOTIDE SEQUENCE [LARGE SCALE GENOMIC DNA]</scope>
    <source>
        <strain evidence="7 8">PP31</strain>
    </source>
</reference>
<dbReference type="EMBL" id="AP021875">
    <property type="protein sequence ID" value="BBO72598.1"/>
    <property type="molecule type" value="Genomic_DNA"/>
</dbReference>
<dbReference type="Pfam" id="PF01590">
    <property type="entry name" value="GAF"/>
    <property type="match status" value="1"/>
</dbReference>
<dbReference type="InterPro" id="IPR058031">
    <property type="entry name" value="AAA_lid_NorR"/>
</dbReference>
<dbReference type="FunFam" id="3.40.50.300:FF:000006">
    <property type="entry name" value="DNA-binding transcriptional regulator NtrC"/>
    <property type="match status" value="1"/>
</dbReference>
<dbReference type="SUPFAM" id="SSF55781">
    <property type="entry name" value="GAF domain-like"/>
    <property type="match status" value="1"/>
</dbReference>
<keyword evidence="2" id="KW-0067">ATP-binding</keyword>
<keyword evidence="5" id="KW-0804">Transcription</keyword>
<dbReference type="InterPro" id="IPR025944">
    <property type="entry name" value="Sigma_54_int_dom_CS"/>
</dbReference>
<dbReference type="Proteomes" id="UP000427769">
    <property type="component" value="Chromosome"/>
</dbReference>
<dbReference type="OrthoDB" id="9761019at2"/>
<evidence type="ECO:0000256" key="3">
    <source>
        <dbReference type="ARBA" id="ARBA00023015"/>
    </source>
</evidence>
<dbReference type="PANTHER" id="PTHR32071:SF57">
    <property type="entry name" value="C4-DICARBOXYLATE TRANSPORT TRANSCRIPTIONAL REGULATORY PROTEIN DCTD"/>
    <property type="match status" value="1"/>
</dbReference>
<dbReference type="PRINTS" id="PR01590">
    <property type="entry name" value="HTHFIS"/>
</dbReference>
<dbReference type="Gene3D" id="1.10.8.60">
    <property type="match status" value="1"/>
</dbReference>
<dbReference type="AlphaFoldDB" id="A0A5K7YVB4"/>
<dbReference type="InterPro" id="IPR002078">
    <property type="entry name" value="Sigma_54_int"/>
</dbReference>
<proteinExistence type="predicted"/>
<dbReference type="SMART" id="SM00382">
    <property type="entry name" value="AAA"/>
    <property type="match status" value="1"/>
</dbReference>
<dbReference type="GO" id="GO:0006355">
    <property type="term" value="P:regulation of DNA-templated transcription"/>
    <property type="evidence" value="ECO:0007669"/>
    <property type="project" value="InterPro"/>
</dbReference>
<dbReference type="InterPro" id="IPR003593">
    <property type="entry name" value="AAA+_ATPase"/>
</dbReference>
<evidence type="ECO:0000313" key="7">
    <source>
        <dbReference type="EMBL" id="BBO72598.1"/>
    </source>
</evidence>
<dbReference type="InterPro" id="IPR002197">
    <property type="entry name" value="HTH_Fis"/>
</dbReference>
<evidence type="ECO:0000259" key="6">
    <source>
        <dbReference type="PROSITE" id="PS50045"/>
    </source>
</evidence>
<dbReference type="PROSITE" id="PS50045">
    <property type="entry name" value="SIGMA54_INTERACT_4"/>
    <property type="match status" value="1"/>
</dbReference>
<evidence type="ECO:0000256" key="1">
    <source>
        <dbReference type="ARBA" id="ARBA00022741"/>
    </source>
</evidence>
<organism evidence="7 8">
    <name type="scientific">Desulfosarcina widdelii</name>
    <dbReference type="NCBI Taxonomy" id="947919"/>
    <lineage>
        <taxon>Bacteria</taxon>
        <taxon>Pseudomonadati</taxon>
        <taxon>Thermodesulfobacteriota</taxon>
        <taxon>Desulfobacteria</taxon>
        <taxon>Desulfobacterales</taxon>
        <taxon>Desulfosarcinaceae</taxon>
        <taxon>Desulfosarcina</taxon>
    </lineage>
</organism>
<dbReference type="SMART" id="SM00065">
    <property type="entry name" value="GAF"/>
    <property type="match status" value="1"/>
</dbReference>
<dbReference type="Gene3D" id="3.30.450.40">
    <property type="match status" value="1"/>
</dbReference>
<dbReference type="Pfam" id="PF25601">
    <property type="entry name" value="AAA_lid_14"/>
    <property type="match status" value="1"/>
</dbReference>
<evidence type="ECO:0000256" key="2">
    <source>
        <dbReference type="ARBA" id="ARBA00022840"/>
    </source>
</evidence>
<dbReference type="GO" id="GO:0043565">
    <property type="term" value="F:sequence-specific DNA binding"/>
    <property type="evidence" value="ECO:0007669"/>
    <property type="project" value="InterPro"/>
</dbReference>
<dbReference type="CDD" id="cd00009">
    <property type="entry name" value="AAA"/>
    <property type="match status" value="1"/>
</dbReference>
<evidence type="ECO:0000256" key="4">
    <source>
        <dbReference type="ARBA" id="ARBA00023125"/>
    </source>
</evidence>
<sequence>MKTDTCEENVPIGQLKAISSWVSSVQDLDKLLQLIIESATGVVQAEAASLLLLDPKINALYFKVATGAKGDEVKDFTVKVGQGIAGHVAQTGQPLLIADAKKDSRWMREISDRIDYETRSMACVPLLINQKVIGVIQVINKKDNTQFTPADMDVLEEFSGLAALAIGSARSLEQVRQENQDLKKELGEKHQIIGKSMTLQKVLEDAQKLSRSKTTALIQGESGTGKELVARLIHRESPRKEKPLVVLNCAALPETLLESELFGYEKGAFTGATGRKMGKFEAAHEGTLFLDEIGEMAPGIQAKLLRVLQEGVFYRVGGNTPITVDVRVLSATNKNLKKEVEEGKFREDLYYRLNVVQLSIPPLRERLEDVSFLAEHFLDVFKRETGLSGLTISEAAMEKMAMYNWPGNIRELRNAIERAVVMGNGKTIMPEDLPIAASLPKFAGLKVGLTLDEALNEFKKEFILINLKHTGGNRSKAAKIMDIQRTYLSRLITRYEIRDLA</sequence>
<keyword evidence="1" id="KW-0547">Nucleotide-binding</keyword>
<dbReference type="InterPro" id="IPR003018">
    <property type="entry name" value="GAF"/>
</dbReference>
<dbReference type="SUPFAM" id="SSF46689">
    <property type="entry name" value="Homeodomain-like"/>
    <property type="match status" value="1"/>
</dbReference>
<dbReference type="KEGG" id="dwd:DSCW_00150"/>
<protein>
    <submittedName>
        <fullName evidence="7">Fis family transcriptional regulator</fullName>
    </submittedName>
</protein>
<evidence type="ECO:0000313" key="8">
    <source>
        <dbReference type="Proteomes" id="UP000427769"/>
    </source>
</evidence>
<dbReference type="GO" id="GO:0005524">
    <property type="term" value="F:ATP binding"/>
    <property type="evidence" value="ECO:0007669"/>
    <property type="project" value="UniProtKB-KW"/>
</dbReference>
<dbReference type="PANTHER" id="PTHR32071">
    <property type="entry name" value="TRANSCRIPTIONAL REGULATORY PROTEIN"/>
    <property type="match status" value="1"/>
</dbReference>
<dbReference type="PROSITE" id="PS00676">
    <property type="entry name" value="SIGMA54_INTERACT_2"/>
    <property type="match status" value="1"/>
</dbReference>
<dbReference type="Pfam" id="PF00158">
    <property type="entry name" value="Sigma54_activat"/>
    <property type="match status" value="1"/>
</dbReference>
<feature type="domain" description="Sigma-54 factor interaction" evidence="6">
    <location>
        <begin position="192"/>
        <end position="421"/>
    </location>
</feature>
<dbReference type="InterPro" id="IPR029016">
    <property type="entry name" value="GAF-like_dom_sf"/>
</dbReference>
<dbReference type="Gene3D" id="3.40.50.300">
    <property type="entry name" value="P-loop containing nucleotide triphosphate hydrolases"/>
    <property type="match status" value="1"/>
</dbReference>
<keyword evidence="3" id="KW-0805">Transcription regulation</keyword>
<dbReference type="SUPFAM" id="SSF52540">
    <property type="entry name" value="P-loop containing nucleoside triphosphate hydrolases"/>
    <property type="match status" value="1"/>
</dbReference>
<dbReference type="InterPro" id="IPR009057">
    <property type="entry name" value="Homeodomain-like_sf"/>
</dbReference>
<dbReference type="Gene3D" id="1.10.10.60">
    <property type="entry name" value="Homeodomain-like"/>
    <property type="match status" value="1"/>
</dbReference>